<dbReference type="InterPro" id="IPR019794">
    <property type="entry name" value="Peroxidases_AS"/>
</dbReference>
<evidence type="ECO:0000256" key="14">
    <source>
        <dbReference type="ARBA" id="ARBA00023157"/>
    </source>
</evidence>
<dbReference type="PROSITE" id="PS50873">
    <property type="entry name" value="PEROXIDASE_4"/>
    <property type="match status" value="1"/>
</dbReference>
<feature type="binding site" evidence="19">
    <location>
        <position position="135"/>
    </location>
    <ligand>
        <name>Ca(2+)</name>
        <dbReference type="ChEBI" id="CHEBI:29108"/>
        <label>1</label>
    </ligand>
</feature>
<evidence type="ECO:0000256" key="6">
    <source>
        <dbReference type="ARBA" id="ARBA00022525"/>
    </source>
</evidence>
<name>A0A8X7Z2Y0_POPTO</name>
<comment type="cofactor">
    <cofactor evidence="19">
        <name>heme b</name>
        <dbReference type="ChEBI" id="CHEBI:60344"/>
    </cofactor>
    <text evidence="19">Binds 1 heme b (iron(II)-protoporphyrin IX) group per subunit.</text>
</comment>
<dbReference type="GO" id="GO:0005576">
    <property type="term" value="C:extracellular region"/>
    <property type="evidence" value="ECO:0007669"/>
    <property type="project" value="UniProtKB-SubCell"/>
</dbReference>
<organism evidence="24 25">
    <name type="scientific">Populus tomentosa</name>
    <name type="common">Chinese white poplar</name>
    <dbReference type="NCBI Taxonomy" id="118781"/>
    <lineage>
        <taxon>Eukaryota</taxon>
        <taxon>Viridiplantae</taxon>
        <taxon>Streptophyta</taxon>
        <taxon>Embryophyta</taxon>
        <taxon>Tracheophyta</taxon>
        <taxon>Spermatophyta</taxon>
        <taxon>Magnoliopsida</taxon>
        <taxon>eudicotyledons</taxon>
        <taxon>Gunneridae</taxon>
        <taxon>Pentapetalae</taxon>
        <taxon>rosids</taxon>
        <taxon>fabids</taxon>
        <taxon>Malpighiales</taxon>
        <taxon>Salicaceae</taxon>
        <taxon>Saliceae</taxon>
        <taxon>Populus</taxon>
    </lineage>
</organism>
<keyword evidence="7" id="KW-0575">Peroxidase</keyword>
<feature type="binding site" evidence="19">
    <location>
        <position position="119"/>
    </location>
    <ligand>
        <name>Ca(2+)</name>
        <dbReference type="ChEBI" id="CHEBI:29108"/>
        <label>1</label>
    </ligand>
</feature>
<dbReference type="FunFam" id="1.10.520.10:FF:000006">
    <property type="entry name" value="Peroxidase"/>
    <property type="match status" value="1"/>
</dbReference>
<feature type="binding site" description="axial binding residue" evidence="19">
    <location>
        <position position="240"/>
    </location>
    <ligand>
        <name>heme b</name>
        <dbReference type="ChEBI" id="CHEBI:60344"/>
    </ligand>
    <ligandPart>
        <name>Fe</name>
        <dbReference type="ChEBI" id="CHEBI:18248"/>
    </ligandPart>
</feature>
<feature type="binding site" evidence="19">
    <location>
        <position position="117"/>
    </location>
    <ligand>
        <name>Ca(2+)</name>
        <dbReference type="ChEBI" id="CHEBI:29108"/>
        <label>1</label>
    </ligand>
</feature>
<keyword evidence="14 21" id="KW-1015">Disulfide bond</keyword>
<dbReference type="InterPro" id="IPR000823">
    <property type="entry name" value="Peroxidase_pln"/>
</dbReference>
<evidence type="ECO:0000256" key="8">
    <source>
        <dbReference type="ARBA" id="ARBA00022617"/>
    </source>
</evidence>
<dbReference type="InterPro" id="IPR002016">
    <property type="entry name" value="Haem_peroxidase"/>
</dbReference>
<evidence type="ECO:0000256" key="22">
    <source>
        <dbReference type="SAM" id="Phobius"/>
    </source>
</evidence>
<dbReference type="GO" id="GO:0020037">
    <property type="term" value="F:heme binding"/>
    <property type="evidence" value="ECO:0007669"/>
    <property type="project" value="InterPro"/>
</dbReference>
<dbReference type="EC" id="1.11.1.7" evidence="5"/>
<dbReference type="Pfam" id="PF00141">
    <property type="entry name" value="peroxidase"/>
    <property type="match status" value="1"/>
</dbReference>
<feature type="binding site" evidence="19">
    <location>
        <position position="301"/>
    </location>
    <ligand>
        <name>Ca(2+)</name>
        <dbReference type="ChEBI" id="CHEBI:29108"/>
        <label>2</label>
    </ligand>
</feature>
<evidence type="ECO:0000256" key="7">
    <source>
        <dbReference type="ARBA" id="ARBA00022559"/>
    </source>
</evidence>
<evidence type="ECO:0000313" key="25">
    <source>
        <dbReference type="Proteomes" id="UP000886885"/>
    </source>
</evidence>
<keyword evidence="25" id="KW-1185">Reference proteome</keyword>
<keyword evidence="22" id="KW-0472">Membrane</keyword>
<feature type="binding site" evidence="19">
    <location>
        <position position="123"/>
    </location>
    <ligand>
        <name>Ca(2+)</name>
        <dbReference type="ChEBI" id="CHEBI:29108"/>
        <label>1</label>
    </ligand>
</feature>
<gene>
    <name evidence="24" type="ORF">POTOM_034665</name>
</gene>
<dbReference type="Proteomes" id="UP000886885">
    <property type="component" value="Chromosome 9D"/>
</dbReference>
<feature type="disulfide bond" evidence="21">
    <location>
        <begin position="247"/>
        <end position="279"/>
    </location>
</feature>
<comment type="subcellular location">
    <subcellularLocation>
        <location evidence="3">Secreted</location>
    </subcellularLocation>
</comment>
<dbReference type="CDD" id="cd00693">
    <property type="entry name" value="secretory_peroxidase"/>
    <property type="match status" value="1"/>
</dbReference>
<evidence type="ECO:0000256" key="9">
    <source>
        <dbReference type="ARBA" id="ARBA00022723"/>
    </source>
</evidence>
<dbReference type="InterPro" id="IPR033905">
    <property type="entry name" value="Secretory_peroxidase"/>
</dbReference>
<dbReference type="GO" id="GO:0042744">
    <property type="term" value="P:hydrogen peroxide catabolic process"/>
    <property type="evidence" value="ECO:0007669"/>
    <property type="project" value="UniProtKB-KW"/>
</dbReference>
<comment type="cofactor">
    <cofactor evidence="19">
        <name>Ca(2+)</name>
        <dbReference type="ChEBI" id="CHEBI:29108"/>
    </cofactor>
    <text evidence="19">Binds 2 calcium ions per subunit.</text>
</comment>
<dbReference type="OrthoDB" id="2113341at2759"/>
<dbReference type="PROSITE" id="PS00435">
    <property type="entry name" value="PEROXIDASE_1"/>
    <property type="match status" value="1"/>
</dbReference>
<feature type="binding site" evidence="18">
    <location>
        <position position="210"/>
    </location>
    <ligand>
        <name>substrate</name>
    </ligand>
</feature>
<keyword evidence="13 19" id="KW-0408">Iron</keyword>
<keyword evidence="16" id="KW-0376">Hydrogen peroxide</keyword>
<feature type="site" description="Transition state stabilizer" evidence="20">
    <location>
        <position position="109"/>
    </location>
</feature>
<keyword evidence="9 19" id="KW-0479">Metal-binding</keyword>
<feature type="binding site" evidence="19">
    <location>
        <position position="114"/>
    </location>
    <ligand>
        <name>Ca(2+)</name>
        <dbReference type="ChEBI" id="CHEBI:29108"/>
        <label>1</label>
    </ligand>
</feature>
<feature type="binding site" evidence="19">
    <location>
        <position position="293"/>
    </location>
    <ligand>
        <name>Ca(2+)</name>
        <dbReference type="ChEBI" id="CHEBI:29108"/>
        <label>2</label>
    </ligand>
</feature>
<evidence type="ECO:0000256" key="13">
    <source>
        <dbReference type="ARBA" id="ARBA00023004"/>
    </source>
</evidence>
<dbReference type="PANTHER" id="PTHR31388">
    <property type="entry name" value="PEROXIDASE 72-RELATED"/>
    <property type="match status" value="1"/>
</dbReference>
<evidence type="ECO:0000256" key="4">
    <source>
        <dbReference type="ARBA" id="ARBA00006873"/>
    </source>
</evidence>
<keyword evidence="8" id="KW-0349">Heme</keyword>
<evidence type="ECO:0000256" key="12">
    <source>
        <dbReference type="ARBA" id="ARBA00023002"/>
    </source>
</evidence>
<dbReference type="GO" id="GO:0140825">
    <property type="term" value="F:lactoperoxidase activity"/>
    <property type="evidence" value="ECO:0007669"/>
    <property type="project" value="UniProtKB-EC"/>
</dbReference>
<dbReference type="FunFam" id="1.10.420.10:FF:000001">
    <property type="entry name" value="Peroxidase"/>
    <property type="match status" value="1"/>
</dbReference>
<feature type="disulfide bond" evidence="21">
    <location>
        <begin position="115"/>
        <end position="120"/>
    </location>
</feature>
<feature type="disulfide bond" evidence="21">
    <location>
        <begin position="168"/>
        <end position="369"/>
    </location>
</feature>
<keyword evidence="15" id="KW-0325">Glycoprotein</keyword>
<evidence type="ECO:0000259" key="23">
    <source>
        <dbReference type="PROSITE" id="PS50873"/>
    </source>
</evidence>
<feature type="binding site" evidence="19">
    <location>
        <position position="241"/>
    </location>
    <ligand>
        <name>Ca(2+)</name>
        <dbReference type="ChEBI" id="CHEBI:29108"/>
        <label>2</label>
    </ligand>
</feature>
<keyword evidence="11 19" id="KW-0106">Calcium</keyword>
<evidence type="ECO:0000313" key="24">
    <source>
        <dbReference type="EMBL" id="KAG6761446.1"/>
    </source>
</evidence>
<reference evidence="24" key="1">
    <citation type="journal article" date="2020" name="bioRxiv">
        <title>Hybrid origin of Populus tomentosa Carr. identified through genome sequencing and phylogenomic analysis.</title>
        <authorList>
            <person name="An X."/>
            <person name="Gao K."/>
            <person name="Chen Z."/>
            <person name="Li J."/>
            <person name="Yang X."/>
            <person name="Yang X."/>
            <person name="Zhou J."/>
            <person name="Guo T."/>
            <person name="Zhao T."/>
            <person name="Huang S."/>
            <person name="Miao D."/>
            <person name="Khan W.U."/>
            <person name="Rao P."/>
            <person name="Ye M."/>
            <person name="Lei B."/>
            <person name="Liao W."/>
            <person name="Wang J."/>
            <person name="Ji L."/>
            <person name="Li Y."/>
            <person name="Guo B."/>
            <person name="Mustafa N.S."/>
            <person name="Li S."/>
            <person name="Yun Q."/>
            <person name="Keller S.R."/>
            <person name="Mao J."/>
            <person name="Zhang R."/>
            <person name="Strauss S.H."/>
        </authorList>
    </citation>
    <scope>NUCLEOTIDE SEQUENCE</scope>
    <source>
        <strain evidence="24">GM15</strain>
        <tissue evidence="24">Leaf</tissue>
    </source>
</reference>
<evidence type="ECO:0000256" key="15">
    <source>
        <dbReference type="ARBA" id="ARBA00023180"/>
    </source>
</evidence>
<comment type="caution">
    <text evidence="24">The sequence shown here is derived from an EMBL/GenBank/DDBJ whole genome shotgun (WGS) entry which is preliminary data.</text>
</comment>
<evidence type="ECO:0000256" key="10">
    <source>
        <dbReference type="ARBA" id="ARBA00022729"/>
    </source>
</evidence>
<comment type="catalytic activity">
    <reaction evidence="1">
        <text>2 a phenolic donor + H2O2 = 2 a phenolic radical donor + 2 H2O</text>
        <dbReference type="Rhea" id="RHEA:56136"/>
        <dbReference type="ChEBI" id="CHEBI:15377"/>
        <dbReference type="ChEBI" id="CHEBI:16240"/>
        <dbReference type="ChEBI" id="CHEBI:139520"/>
        <dbReference type="ChEBI" id="CHEBI:139521"/>
        <dbReference type="EC" id="1.11.1.7"/>
    </reaction>
</comment>
<evidence type="ECO:0000256" key="1">
    <source>
        <dbReference type="ARBA" id="ARBA00000189"/>
    </source>
</evidence>
<evidence type="ECO:0000256" key="21">
    <source>
        <dbReference type="PIRSR" id="PIRSR600823-5"/>
    </source>
</evidence>
<evidence type="ECO:0000256" key="2">
    <source>
        <dbReference type="ARBA" id="ARBA00002322"/>
    </source>
</evidence>
<evidence type="ECO:0000256" key="20">
    <source>
        <dbReference type="PIRSR" id="PIRSR600823-4"/>
    </source>
</evidence>
<keyword evidence="12" id="KW-0560">Oxidoreductase</keyword>
<evidence type="ECO:0000256" key="19">
    <source>
        <dbReference type="PIRSR" id="PIRSR600823-3"/>
    </source>
</evidence>
<evidence type="ECO:0000256" key="16">
    <source>
        <dbReference type="ARBA" id="ARBA00023324"/>
    </source>
</evidence>
<evidence type="ECO:0000256" key="11">
    <source>
        <dbReference type="ARBA" id="ARBA00022837"/>
    </source>
</evidence>
<dbReference type="InterPro" id="IPR019793">
    <property type="entry name" value="Peroxidases_heam-ligand_BS"/>
</dbReference>
<dbReference type="GO" id="GO:0046872">
    <property type="term" value="F:metal ion binding"/>
    <property type="evidence" value="ECO:0007669"/>
    <property type="project" value="UniProtKB-KW"/>
</dbReference>
<dbReference type="PROSITE" id="PS00436">
    <property type="entry name" value="PEROXIDASE_2"/>
    <property type="match status" value="1"/>
</dbReference>
<evidence type="ECO:0000256" key="3">
    <source>
        <dbReference type="ARBA" id="ARBA00004613"/>
    </source>
</evidence>
<protein>
    <recommendedName>
        <fullName evidence="5">peroxidase</fullName>
        <ecNumber evidence="5">1.11.1.7</ecNumber>
    </recommendedName>
</protein>
<feature type="domain" description="Plant heme peroxidase family profile" evidence="23">
    <location>
        <begin position="72"/>
        <end position="373"/>
    </location>
</feature>
<feature type="transmembrane region" description="Helical" evidence="22">
    <location>
        <begin position="41"/>
        <end position="64"/>
    </location>
</feature>
<dbReference type="AlphaFoldDB" id="A0A8X7Z2Y0"/>
<feature type="disulfide bond" evidence="21">
    <location>
        <begin position="82"/>
        <end position="162"/>
    </location>
</feature>
<feature type="active site" description="Proton acceptor" evidence="17">
    <location>
        <position position="113"/>
    </location>
</feature>
<dbReference type="GO" id="GO:0006979">
    <property type="term" value="P:response to oxidative stress"/>
    <property type="evidence" value="ECO:0007669"/>
    <property type="project" value="InterPro"/>
</dbReference>
<accession>A0A8X7Z2Y0</accession>
<evidence type="ECO:0000256" key="17">
    <source>
        <dbReference type="PIRSR" id="PIRSR600823-1"/>
    </source>
</evidence>
<keyword evidence="22" id="KW-1133">Transmembrane helix</keyword>
<evidence type="ECO:0000256" key="18">
    <source>
        <dbReference type="PIRSR" id="PIRSR600823-2"/>
    </source>
</evidence>
<dbReference type="PANTHER" id="PTHR31388:SF34">
    <property type="entry name" value="PEROXIDASE 10"/>
    <property type="match status" value="1"/>
</dbReference>
<dbReference type="EMBL" id="JAAWWB010000018">
    <property type="protein sequence ID" value="KAG6761446.1"/>
    <property type="molecule type" value="Genomic_DNA"/>
</dbReference>
<feature type="binding site" evidence="19">
    <location>
        <position position="121"/>
    </location>
    <ligand>
        <name>Ca(2+)</name>
        <dbReference type="ChEBI" id="CHEBI:29108"/>
        <label>1</label>
    </ligand>
</feature>
<comment type="function">
    <text evidence="2">Removal of H(2)O(2), oxidation of toxic reductants, biosynthesis and degradation of lignin, suberization, auxin catabolism, response to environmental stresses such as wounding, pathogen attack and oxidative stress. These functions might be dependent on each isozyme/isoform in each plant tissue.</text>
</comment>
<sequence>MNSLRLIFVCPINQYKVPALKAITISIAQLLHTHMQMAKTLFSYFTIPLFLCLSSLHLVTSFPFASGQIDYNYNYNYYDRSCPRLGMIVKYGVWAAFKNDTRIAASLLRLHFHDCFVNGCDASILLDDTIDFRGEKNAFPNRNSARGYEVIESIKADVEKACPSTVSCADILTLAARESVLLSGGPYYPLSFGRRDGLTASEKAANEQLPSPIEPLGNITAKFTSKGLDMKDVAVLSGAHTIGFAQCFTFKRRLFDFKGSGKPDPTLESSALTNLQGMCPNKDASNSNLAPLDYASTYRFDNAYYVNLVNGTGLLESDQALMGDPRTAALVTAYSSNSYLFSADFASSMTKLSNLGILTGSNGQIRKKCGSVN</sequence>
<keyword evidence="10" id="KW-0732">Signal</keyword>
<keyword evidence="6" id="KW-0964">Secreted</keyword>
<proteinExistence type="inferred from homology"/>
<keyword evidence="22" id="KW-0812">Transmembrane</keyword>
<comment type="similarity">
    <text evidence="4">Belongs to the peroxidase family. Ascorbate peroxidase subfamily.</text>
</comment>
<evidence type="ECO:0000256" key="5">
    <source>
        <dbReference type="ARBA" id="ARBA00012313"/>
    </source>
</evidence>